<proteinExistence type="predicted"/>
<keyword evidence="3" id="KW-1185">Reference proteome</keyword>
<dbReference type="PROSITE" id="PS51459">
    <property type="entry name" value="FIDO"/>
    <property type="match status" value="1"/>
</dbReference>
<name>A0ABV6ZUG2_9PROT</name>
<dbReference type="PIRSF" id="PIRSF018297">
    <property type="entry name" value="Doc"/>
    <property type="match status" value="1"/>
</dbReference>
<dbReference type="EMBL" id="JBHRSV010000001">
    <property type="protein sequence ID" value="MFC2925081.1"/>
    <property type="molecule type" value="Genomic_DNA"/>
</dbReference>
<dbReference type="InterPro" id="IPR006440">
    <property type="entry name" value="Doc"/>
</dbReference>
<gene>
    <name evidence="2" type="ORF">ACFOOR_03070</name>
</gene>
<organism evidence="2 3">
    <name type="scientific">Hyphobacterium vulgare</name>
    <dbReference type="NCBI Taxonomy" id="1736751"/>
    <lineage>
        <taxon>Bacteria</taxon>
        <taxon>Pseudomonadati</taxon>
        <taxon>Pseudomonadota</taxon>
        <taxon>Alphaproteobacteria</taxon>
        <taxon>Maricaulales</taxon>
        <taxon>Maricaulaceae</taxon>
        <taxon>Hyphobacterium</taxon>
    </lineage>
</organism>
<evidence type="ECO:0000313" key="3">
    <source>
        <dbReference type="Proteomes" id="UP001595379"/>
    </source>
</evidence>
<dbReference type="Pfam" id="PF02661">
    <property type="entry name" value="Fic"/>
    <property type="match status" value="1"/>
</dbReference>
<dbReference type="InterPro" id="IPR053737">
    <property type="entry name" value="Type_II_TA_Toxin"/>
</dbReference>
<dbReference type="PANTHER" id="PTHR39426">
    <property type="entry name" value="HOMOLOGY TO DEATH-ON-CURING PROTEIN OF PHAGE P1"/>
    <property type="match status" value="1"/>
</dbReference>
<comment type="caution">
    <text evidence="2">The sequence shown here is derived from an EMBL/GenBank/DDBJ whole genome shotgun (WGS) entry which is preliminary data.</text>
</comment>
<accession>A0ABV6ZUG2</accession>
<dbReference type="Proteomes" id="UP001595379">
    <property type="component" value="Unassembled WGS sequence"/>
</dbReference>
<dbReference type="PANTHER" id="PTHR39426:SF1">
    <property type="entry name" value="HOMOLOGY TO DEATH-ON-CURING PROTEIN OF PHAGE P1"/>
    <property type="match status" value="1"/>
</dbReference>
<dbReference type="InterPro" id="IPR036597">
    <property type="entry name" value="Fido-like_dom_sf"/>
</dbReference>
<dbReference type="Gene3D" id="1.20.120.1870">
    <property type="entry name" value="Fic/DOC protein, Fido domain"/>
    <property type="match status" value="1"/>
</dbReference>
<reference evidence="3" key="1">
    <citation type="journal article" date="2019" name="Int. J. Syst. Evol. Microbiol.">
        <title>The Global Catalogue of Microorganisms (GCM) 10K type strain sequencing project: providing services to taxonomists for standard genome sequencing and annotation.</title>
        <authorList>
            <consortium name="The Broad Institute Genomics Platform"/>
            <consortium name="The Broad Institute Genome Sequencing Center for Infectious Disease"/>
            <person name="Wu L."/>
            <person name="Ma J."/>
        </authorList>
    </citation>
    <scope>NUCLEOTIDE SEQUENCE [LARGE SCALE GENOMIC DNA]</scope>
    <source>
        <strain evidence="3">KCTC 52487</strain>
    </source>
</reference>
<dbReference type="RefSeq" id="WP_236955223.1">
    <property type="nucleotide sequence ID" value="NZ_JBHRSV010000001.1"/>
</dbReference>
<dbReference type="NCBIfam" id="TIGR01550">
    <property type="entry name" value="DOC_P1"/>
    <property type="match status" value="1"/>
</dbReference>
<evidence type="ECO:0000313" key="2">
    <source>
        <dbReference type="EMBL" id="MFC2925081.1"/>
    </source>
</evidence>
<dbReference type="SUPFAM" id="SSF140931">
    <property type="entry name" value="Fic-like"/>
    <property type="match status" value="1"/>
</dbReference>
<sequence>MSRKYLTIAEVLTIHSDQIEAWGGDHSLRDAGQLESALYRPQSGYYDDLIAEAAALWESLSQNHPFVDGNKRTAFAATLVFLDINGIQVTAEPADVLAWLEPLYQRHGLSFDEIDTWLRANTVSR</sequence>
<dbReference type="InterPro" id="IPR003812">
    <property type="entry name" value="Fido"/>
</dbReference>
<evidence type="ECO:0000259" key="1">
    <source>
        <dbReference type="PROSITE" id="PS51459"/>
    </source>
</evidence>
<feature type="domain" description="Fido" evidence="1">
    <location>
        <begin position="6"/>
        <end position="120"/>
    </location>
</feature>
<protein>
    <submittedName>
        <fullName evidence="2">Type II toxin-antitoxin system death-on-curing family toxin</fullName>
    </submittedName>
</protein>